<dbReference type="InterPro" id="IPR040191">
    <property type="entry name" value="UTP10"/>
</dbReference>
<comment type="similarity">
    <text evidence="2 7">Belongs to the HEATR1/UTP10 family.</text>
</comment>
<dbReference type="InterPro" id="IPR012954">
    <property type="entry name" value="BP28_C_dom"/>
</dbReference>
<dbReference type="STRING" id="1147741.A0A158Q7F4"/>
<keyword evidence="5 7" id="KW-0539">Nucleus</keyword>
<dbReference type="SUPFAM" id="SSF48371">
    <property type="entry name" value="ARM repeat"/>
    <property type="match status" value="2"/>
</dbReference>
<dbReference type="GO" id="GO:0034455">
    <property type="term" value="C:t-UTP complex"/>
    <property type="evidence" value="ECO:0007669"/>
    <property type="project" value="TreeGrafter"/>
</dbReference>
<dbReference type="InterPro" id="IPR022125">
    <property type="entry name" value="U3snoRNP10_N"/>
</dbReference>
<dbReference type="InterPro" id="IPR016024">
    <property type="entry name" value="ARM-type_fold"/>
</dbReference>
<feature type="region of interest" description="Disordered" evidence="8">
    <location>
        <begin position="469"/>
        <end position="503"/>
    </location>
</feature>
<evidence type="ECO:0000256" key="3">
    <source>
        <dbReference type="ARBA" id="ARBA00022517"/>
    </source>
</evidence>
<evidence type="ECO:0000259" key="9">
    <source>
        <dbReference type="SMART" id="SM01036"/>
    </source>
</evidence>
<keyword evidence="10" id="KW-1185">Reference proteome</keyword>
<dbReference type="GO" id="GO:0030686">
    <property type="term" value="C:90S preribosome"/>
    <property type="evidence" value="ECO:0007669"/>
    <property type="project" value="TreeGrafter"/>
</dbReference>
<dbReference type="Pfam" id="PF12397">
    <property type="entry name" value="U3snoRNP10"/>
    <property type="match status" value="1"/>
</dbReference>
<accession>A0A158Q7F4</accession>
<name>A0A158Q7F4_9BILA</name>
<evidence type="ECO:0000256" key="2">
    <source>
        <dbReference type="ARBA" id="ARBA00010559"/>
    </source>
</evidence>
<evidence type="ECO:0000256" key="7">
    <source>
        <dbReference type="RuleBase" id="RU367065"/>
    </source>
</evidence>
<sequence length="1674" mass="191279">MTSLEKQLNNLRTAVSGQLGVERPHVSLLFDKRDAGSLYVENALQIGRAGLTELRKVDSKIALEEEDLFDDTAVNVQRALLTKEENTALNEKLERLIIQLSAYLHHLSAKRILEWLIFQFHVQSFNAETLFIAFLPYHNSNIFGRLISILDLKGLEYGWIKEYANLEASIPMTKLVVICASRNHSLLTLIYNHIERVRELFSANFVETKLPHLFTFFASISVHLLAKCDVTDALVSKMLPSLARGLMSDLVSLRLACLTVISQLCINVKLISNKLFPIIKLILLKMDSYTMKESIDTLVVICQRQEISSFPLKLKIALKIARKDECLHISKYIKSLFSVTDMRQFFGSFARTFIPMLSKCDTEEKLMELCNFCVNCLDLTVLNDRISETILGLVMELLSETSDAEKMPNIFYKHIRVLIFRFPNAFASIGLEWKVRDESVYNMLLKACKFEQYEIETIEVVITEKKKRRRRHSSTKNSIEEGESQPSSPVSKPALKRKRPEEIKQEQLNSVREPLKITFKGDPLEKLIDTIKAEDWALAEAGLEKLTAPYYLKNRVASEFEMFFSKMVAIALAEGALLKTAIKNALSQLPVNADFALSLLKPYTELKSAKRSRDMCHWSCFKNEDTGKFETRRLFVLELLLVNRTLQASAKLFHQLYEILKEVLLKADEESQYLEQLIINFIVSLVKNPRGYKVLADDLQLDTVVDIVRHTQNHRILRDCLQLLTCAVTVSPKKVLAHLMSVYTFMGDGVLKKDNDLTLSVIEETLNVLFSTVMREKDQSLDEQLVITSRLFAASITDIPAHRRDRILRAVARSAGTQYLWAVIAILFERYCLNWPKKTEGRTSTELYEEMSTIMVSEYDAVEQLSCTANMIKYIVKLGGDFSAYESPTTIVGQKEKFLSKIFDRTKHSVQKLRHYRFAILGWIARLLESDEFKIKISKIYYSYSSKGSDWKFLIFQFRLVAVDDNSYHRLFEIAKILLFCSVELDDFVTTEVSDAEKRNVQENSGRQIGNNCKYWIAVSSRADLVIEKFQNLLPSNVCGHIVVDVLEQTATMPKLRDRALQFLNTKLLQDVSYIRMVKVDHLNSLIRKFNSWLKPVEKEFDVQLCQKAAHTLKLVARSITPSTGFMLLFETLELTVELLNNRSMYDETVTGSLLLLAGELMRFQRVKNSILYSNALTAICTQILSAVLETQAVIRTSSNQQTDLSKDGVLGGRRRRFQYSMNGRYVTSSDALLICSLVCLQRILENFAGFIFKHLSSILIIISRLCCICDYIPSANCSAQQMQPTNKFSAAQQRISCICRSLSKMELRIVLDAFDEACNTLIIEPAIALPFSSLNALTETYFSKHFSNVLAAVGILFKMLSSINDIKNREILLKFVVRLCDVYLHGLDMRSSNAKLGNNDTIDSAELMIIDSFLEVIDNLSENEFRTVTKAIHMRLQDATSPKAKTEVRYRSITIFRFLNRFYESYKNISLPHFGRFFGILPDIFSRCNSHVTDCQSLIFYDGEDSVNTATISVGCLLTVVIDFVKNCARHPAFFTLERTKIVLDFLVDELENIDVPGHELRCVPHLAECFYNIIDCQNEILMDTINKIMLKTRSQSPKVRYRTLLVLEWLFEHMGDAVAPTLPSVLPFLSELLEGTVFSLEKDDNRKVEMQCDVVIGVLRKNFGEEITEGYA</sequence>
<evidence type="ECO:0000256" key="1">
    <source>
        <dbReference type="ARBA" id="ARBA00004604"/>
    </source>
</evidence>
<evidence type="ECO:0000256" key="5">
    <source>
        <dbReference type="ARBA" id="ARBA00023242"/>
    </source>
</evidence>
<dbReference type="GO" id="GO:0030515">
    <property type="term" value="F:snoRNA binding"/>
    <property type="evidence" value="ECO:0007669"/>
    <property type="project" value="TreeGrafter"/>
</dbReference>
<evidence type="ECO:0000256" key="6">
    <source>
        <dbReference type="ARBA" id="ARBA00023274"/>
    </source>
</evidence>
<comment type="function">
    <text evidence="7">Involved in nucleolar processing of pre-18S ribosomal RNA.</text>
</comment>
<feature type="domain" description="BP28 C-terminal" evidence="9">
    <location>
        <begin position="1370"/>
        <end position="1535"/>
    </location>
</feature>
<evidence type="ECO:0000256" key="8">
    <source>
        <dbReference type="SAM" id="MobiDB-lite"/>
    </source>
</evidence>
<organism evidence="10 11">
    <name type="scientific">Elaeophora elaphi</name>
    <dbReference type="NCBI Taxonomy" id="1147741"/>
    <lineage>
        <taxon>Eukaryota</taxon>
        <taxon>Metazoa</taxon>
        <taxon>Ecdysozoa</taxon>
        <taxon>Nematoda</taxon>
        <taxon>Chromadorea</taxon>
        <taxon>Rhabditida</taxon>
        <taxon>Spirurina</taxon>
        <taxon>Spiruromorpha</taxon>
        <taxon>Filarioidea</taxon>
        <taxon>Onchocercidae</taxon>
        <taxon>Elaeophora</taxon>
    </lineage>
</organism>
<evidence type="ECO:0000256" key="4">
    <source>
        <dbReference type="ARBA" id="ARBA00022552"/>
    </source>
</evidence>
<proteinExistence type="inferred from homology"/>
<reference evidence="11" key="1">
    <citation type="submission" date="2016-04" db="UniProtKB">
        <authorList>
            <consortium name="WormBaseParasite"/>
        </authorList>
    </citation>
    <scope>IDENTIFICATION</scope>
</reference>
<comment type="subcellular location">
    <subcellularLocation>
        <location evidence="1 7">Nucleus</location>
        <location evidence="1 7">Nucleolus</location>
    </subcellularLocation>
</comment>
<keyword evidence="3 7" id="KW-0690">Ribosome biogenesis</keyword>
<dbReference type="Pfam" id="PF08146">
    <property type="entry name" value="BP28CT"/>
    <property type="match status" value="1"/>
</dbReference>
<dbReference type="GO" id="GO:0032040">
    <property type="term" value="C:small-subunit processome"/>
    <property type="evidence" value="ECO:0007669"/>
    <property type="project" value="TreeGrafter"/>
</dbReference>
<dbReference type="GO" id="GO:0000462">
    <property type="term" value="P:maturation of SSU-rRNA from tricistronic rRNA transcript (SSU-rRNA, 5.8S rRNA, LSU-rRNA)"/>
    <property type="evidence" value="ECO:0007669"/>
    <property type="project" value="TreeGrafter"/>
</dbReference>
<dbReference type="PANTHER" id="PTHR13457:SF1">
    <property type="entry name" value="HEAT REPEAT-CONTAINING PROTEIN 1"/>
    <property type="match status" value="1"/>
</dbReference>
<evidence type="ECO:0000313" key="11">
    <source>
        <dbReference type="WBParaSite" id="EEL_0000449901-mRNA-1"/>
    </source>
</evidence>
<evidence type="ECO:0000313" key="10">
    <source>
        <dbReference type="Proteomes" id="UP000050640"/>
    </source>
</evidence>
<dbReference type="SMART" id="SM01036">
    <property type="entry name" value="BP28CT"/>
    <property type="match status" value="1"/>
</dbReference>
<keyword evidence="6 7" id="KW-0687">Ribonucleoprotein</keyword>
<dbReference type="PANTHER" id="PTHR13457">
    <property type="entry name" value="BAP28"/>
    <property type="match status" value="1"/>
</dbReference>
<protein>
    <recommendedName>
        <fullName evidence="7">HEAT repeat-containing protein 1</fullName>
    </recommendedName>
</protein>
<keyword evidence="4 7" id="KW-0698">rRNA processing</keyword>
<dbReference type="WBParaSite" id="EEL_0000449901-mRNA-1">
    <property type="protein sequence ID" value="EEL_0000449901-mRNA-1"/>
    <property type="gene ID" value="EEL_0000449901"/>
</dbReference>
<dbReference type="GO" id="GO:0045943">
    <property type="term" value="P:positive regulation of transcription by RNA polymerase I"/>
    <property type="evidence" value="ECO:0007669"/>
    <property type="project" value="TreeGrafter"/>
</dbReference>
<dbReference type="Proteomes" id="UP000050640">
    <property type="component" value="Unplaced"/>
</dbReference>